<evidence type="ECO:0000313" key="3">
    <source>
        <dbReference type="Proteomes" id="UP000095713"/>
    </source>
</evidence>
<feature type="domain" description="Putative auto-transporter adhesin head GIN" evidence="1">
    <location>
        <begin position="24"/>
        <end position="162"/>
    </location>
</feature>
<dbReference type="OrthoDB" id="1419485at2"/>
<dbReference type="InterPro" id="IPR021255">
    <property type="entry name" value="DUF2807"/>
</dbReference>
<protein>
    <recommendedName>
        <fullName evidence="1">Putative auto-transporter adhesin head GIN domain-containing protein</fullName>
    </recommendedName>
</protein>
<dbReference type="Gene3D" id="2.160.20.120">
    <property type="match status" value="1"/>
</dbReference>
<name>A0A1E5T3S4_9FLAO</name>
<dbReference type="STRING" id="1849968.A8C32_19405"/>
<evidence type="ECO:0000313" key="2">
    <source>
        <dbReference type="EMBL" id="OEK06030.1"/>
    </source>
</evidence>
<dbReference type="Proteomes" id="UP000095713">
    <property type="component" value="Unassembled WGS sequence"/>
</dbReference>
<evidence type="ECO:0000259" key="1">
    <source>
        <dbReference type="Pfam" id="PF10988"/>
    </source>
</evidence>
<reference evidence="2 3" key="1">
    <citation type="submission" date="2016-05" db="EMBL/GenBank/DDBJ databases">
        <title>Draft Genome Sequence of Algibacter sp. Strain SK-16 Isolated from the Surface Water of Aburatsubo Inlet.</title>
        <authorList>
            <person name="Wong S.-K."/>
            <person name="Yoshizawa S."/>
            <person name="Nakajima Y."/>
            <person name="Ogura Y."/>
            <person name="Tetsuya H."/>
            <person name="Hamasaki K."/>
        </authorList>
    </citation>
    <scope>NUCLEOTIDE SEQUENCE [LARGE SCALE GENOMIC DNA]</scope>
    <source>
        <strain evidence="2 3">SK-16</strain>
    </source>
</reference>
<gene>
    <name evidence="2" type="ORF">A8C32_19405</name>
</gene>
<keyword evidence="3" id="KW-1185">Reference proteome</keyword>
<dbReference type="AlphaFoldDB" id="A0A1E5T3S4"/>
<organism evidence="2 3">
    <name type="scientific">Flavivirga aquatica</name>
    <dbReference type="NCBI Taxonomy" id="1849968"/>
    <lineage>
        <taxon>Bacteria</taxon>
        <taxon>Pseudomonadati</taxon>
        <taxon>Bacteroidota</taxon>
        <taxon>Flavobacteriia</taxon>
        <taxon>Flavobacteriales</taxon>
        <taxon>Flavobacteriaceae</taxon>
        <taxon>Flavivirga</taxon>
    </lineage>
</organism>
<dbReference type="Pfam" id="PF10988">
    <property type="entry name" value="DUF2807"/>
    <property type="match status" value="1"/>
</dbReference>
<sequence length="261" mass="29256">MAQTLEKIKGNRNVITKQTNIESFHTIALDDDFKVELIHNNTPSIEIETDENLHEIIEFTVQDSILRLKKTLKITSKKALYIRVSYDNSLKNIQTTDNAEISSITSINLANIVLNTKGNSNAALTIKSDNFSYEASDKSKAKLNITSEHCSINQIGTTKLEALINSKQFAAILYQRANAIIEGSCDEGILEMDNNTTFNGKNFTMNTCNTICEINSDAYIEVLEKLTLNISGTSSIYIYENPQIIINKFTDTSKIEKKVKK</sequence>
<comment type="caution">
    <text evidence="2">The sequence shown here is derived from an EMBL/GenBank/DDBJ whole genome shotgun (WGS) entry which is preliminary data.</text>
</comment>
<proteinExistence type="predicted"/>
<dbReference type="EMBL" id="MDJD01000050">
    <property type="protein sequence ID" value="OEK06030.1"/>
    <property type="molecule type" value="Genomic_DNA"/>
</dbReference>
<accession>A0A1E5T3S4</accession>